<dbReference type="InterPro" id="IPR001227">
    <property type="entry name" value="Ac_transferase_dom_sf"/>
</dbReference>
<dbReference type="InterPro" id="IPR014031">
    <property type="entry name" value="Ketoacyl_synth_C"/>
</dbReference>
<dbReference type="CDD" id="cd00833">
    <property type="entry name" value="PKS"/>
    <property type="match status" value="1"/>
</dbReference>
<dbReference type="InterPro" id="IPR050091">
    <property type="entry name" value="PKS_NRPS_Biosynth_Enz"/>
</dbReference>
<accession>A0A409VSL2</accession>
<comment type="caution">
    <text evidence="6">The sequence shown here is derived from an EMBL/GenBank/DDBJ whole genome shotgun (WGS) entry which is preliminary data.</text>
</comment>
<dbReference type="GO" id="GO:0004312">
    <property type="term" value="F:fatty acid synthase activity"/>
    <property type="evidence" value="ECO:0007669"/>
    <property type="project" value="TreeGrafter"/>
</dbReference>
<dbReference type="InterPro" id="IPR016035">
    <property type="entry name" value="Acyl_Trfase/lysoPLipase"/>
</dbReference>
<dbReference type="Pfam" id="PF00109">
    <property type="entry name" value="ketoacyl-synt"/>
    <property type="match status" value="1"/>
</dbReference>
<evidence type="ECO:0000313" key="7">
    <source>
        <dbReference type="Proteomes" id="UP000284706"/>
    </source>
</evidence>
<evidence type="ECO:0000256" key="2">
    <source>
        <dbReference type="ARBA" id="ARBA00022450"/>
    </source>
</evidence>
<dbReference type="InterPro" id="IPR016036">
    <property type="entry name" value="Malonyl_transacylase_ACP-bd"/>
</dbReference>
<dbReference type="PROSITE" id="PS52004">
    <property type="entry name" value="KS3_2"/>
    <property type="match status" value="1"/>
</dbReference>
<dbReference type="Pfam" id="PF00698">
    <property type="entry name" value="Acyl_transf_1"/>
    <property type="match status" value="1"/>
</dbReference>
<evidence type="ECO:0000256" key="1">
    <source>
        <dbReference type="ARBA" id="ARBA00005179"/>
    </source>
</evidence>
<dbReference type="Gene3D" id="1.10.1200.10">
    <property type="entry name" value="ACP-like"/>
    <property type="match status" value="1"/>
</dbReference>
<dbReference type="PANTHER" id="PTHR43775:SF37">
    <property type="entry name" value="SI:DKEY-61P9.11"/>
    <property type="match status" value="1"/>
</dbReference>
<dbReference type="InterPro" id="IPR009081">
    <property type="entry name" value="PP-bd_ACP"/>
</dbReference>
<dbReference type="OrthoDB" id="329835at2759"/>
<reference evidence="6 7" key="1">
    <citation type="journal article" date="2018" name="Evol. Lett.">
        <title>Horizontal gene cluster transfer increased hallucinogenic mushroom diversity.</title>
        <authorList>
            <person name="Reynolds H.T."/>
            <person name="Vijayakumar V."/>
            <person name="Gluck-Thaler E."/>
            <person name="Korotkin H.B."/>
            <person name="Matheny P.B."/>
            <person name="Slot J.C."/>
        </authorList>
    </citation>
    <scope>NUCLEOTIDE SEQUENCE [LARGE SCALE GENOMIC DNA]</scope>
    <source>
        <strain evidence="6 7">SRW20</strain>
    </source>
</reference>
<proteinExistence type="predicted"/>
<dbReference type="STRING" id="231916.A0A409VSL2"/>
<dbReference type="Pfam" id="PF02801">
    <property type="entry name" value="Ketoacyl-synt_C"/>
    <property type="match status" value="1"/>
</dbReference>
<evidence type="ECO:0000256" key="4">
    <source>
        <dbReference type="ARBA" id="ARBA00022679"/>
    </source>
</evidence>
<gene>
    <name evidence="6" type="ORF">CVT26_003664</name>
</gene>
<keyword evidence="7" id="KW-1185">Reference proteome</keyword>
<dbReference type="Pfam" id="PF00550">
    <property type="entry name" value="PP-binding"/>
    <property type="match status" value="1"/>
</dbReference>
<organism evidence="6 7">
    <name type="scientific">Gymnopilus dilepis</name>
    <dbReference type="NCBI Taxonomy" id="231916"/>
    <lineage>
        <taxon>Eukaryota</taxon>
        <taxon>Fungi</taxon>
        <taxon>Dikarya</taxon>
        <taxon>Basidiomycota</taxon>
        <taxon>Agaricomycotina</taxon>
        <taxon>Agaricomycetes</taxon>
        <taxon>Agaricomycetidae</taxon>
        <taxon>Agaricales</taxon>
        <taxon>Agaricineae</taxon>
        <taxon>Hymenogastraceae</taxon>
        <taxon>Gymnopilus</taxon>
    </lineage>
</organism>
<dbReference type="EMBL" id="NHYE01005577">
    <property type="protein sequence ID" value="PPQ69252.1"/>
    <property type="molecule type" value="Genomic_DNA"/>
</dbReference>
<dbReference type="GO" id="GO:0006633">
    <property type="term" value="P:fatty acid biosynthetic process"/>
    <property type="evidence" value="ECO:0007669"/>
    <property type="project" value="TreeGrafter"/>
</dbReference>
<dbReference type="SUPFAM" id="SSF47336">
    <property type="entry name" value="ACP-like"/>
    <property type="match status" value="1"/>
</dbReference>
<dbReference type="PANTHER" id="PTHR43775">
    <property type="entry name" value="FATTY ACID SYNTHASE"/>
    <property type="match status" value="1"/>
</dbReference>
<dbReference type="Proteomes" id="UP000284706">
    <property type="component" value="Unassembled WGS sequence"/>
</dbReference>
<evidence type="ECO:0000256" key="3">
    <source>
        <dbReference type="ARBA" id="ARBA00022553"/>
    </source>
</evidence>
<dbReference type="Gene3D" id="3.40.366.10">
    <property type="entry name" value="Malonyl-Coenzyme A Acyl Carrier Protein, domain 2"/>
    <property type="match status" value="1"/>
</dbReference>
<name>A0A409VSL2_9AGAR</name>
<dbReference type="SUPFAM" id="SSF55048">
    <property type="entry name" value="Probable ACP-binding domain of malonyl-CoA ACP transacylase"/>
    <property type="match status" value="1"/>
</dbReference>
<dbReference type="InterPro" id="IPR016039">
    <property type="entry name" value="Thiolase-like"/>
</dbReference>
<evidence type="ECO:0000259" key="5">
    <source>
        <dbReference type="PROSITE" id="PS52004"/>
    </source>
</evidence>
<dbReference type="InterPro" id="IPR036736">
    <property type="entry name" value="ACP-like_sf"/>
</dbReference>
<dbReference type="Gene3D" id="3.40.47.10">
    <property type="match status" value="1"/>
</dbReference>
<keyword evidence="3" id="KW-0597">Phosphoprotein</keyword>
<dbReference type="InParanoid" id="A0A409VSL2"/>
<dbReference type="SUPFAM" id="SSF53901">
    <property type="entry name" value="Thiolase-like"/>
    <property type="match status" value="1"/>
</dbReference>
<protein>
    <recommendedName>
        <fullName evidence="5">Ketosynthase family 3 (KS3) domain-containing protein</fullName>
    </recommendedName>
</protein>
<evidence type="ECO:0000313" key="6">
    <source>
        <dbReference type="EMBL" id="PPQ69252.1"/>
    </source>
</evidence>
<comment type="pathway">
    <text evidence="1">Secondary metabolite biosynthesis.</text>
</comment>
<dbReference type="SUPFAM" id="SSF52151">
    <property type="entry name" value="FabD/lysophospholipase-like"/>
    <property type="match status" value="1"/>
</dbReference>
<keyword evidence="2" id="KW-0596">Phosphopantetheine</keyword>
<keyword evidence="4" id="KW-0808">Transferase</keyword>
<dbReference type="SMART" id="SM00825">
    <property type="entry name" value="PKS_KS"/>
    <property type="match status" value="1"/>
</dbReference>
<dbReference type="GO" id="GO:0044550">
    <property type="term" value="P:secondary metabolite biosynthetic process"/>
    <property type="evidence" value="ECO:0007669"/>
    <property type="project" value="TreeGrafter"/>
</dbReference>
<sequence length="1341" mass="146905">MPPSRGGTHARDTVELARKWEEYNARGKKVANDQYFVELIFIHCQIPRSRFDIDEYWSKDGDQINKMMARQGHFIEEGDLFDEKFFNLSPREALNTDPQHRLLLECVVDALDDAGYKPREAGGKQGWDKSRTGVFVGSATDSYQNNLAEQIDAFFCPGTIRGFASGRISHYFGFQGPSIVYDTACSSGLVSVHAACQSLVLDECDAAIASGSNMLTSPEMFIGLSKGFFISNTGGCRTFDETADGYCRAEGVGVLILKRLEDAIRDNDKIDAVIVASGTNQSGQAESLTMPHAPTQTVLFESNCARAGIPPNAIRAVEAHGTGTQAGDFAEMEAIKSAYCSARPSGDPNSALFVSSLKPNIGHSESTSGIASVIKAVLMIKLRAIPPHIGIKTKLNPRLGDLAAHGIVIPTTKHELLPISGYSNIYVSVNNFGAPEDRDVLTILSCVGGNANVILQDVSNLEKVECDVKDGRTYHVVTLSAQPHTPFQSIIARFSHHLENAKNEDLSSLSYTTTARRVDYPMRLAFGVSSIQDLKEQLRRSTGARTKSDKTKATVGFVIGGNGSQFRGMGKTLYETSPPFRAEVEKCDEIFRKCGGPGFLGVITGDTDPFDPTYENFLCTSICVFAIGYALGMLWKEWAINPSVILGHSLGEFAAFALAGCLTVEDAVQLIIRRSQAIYVEQATSLGGGMIVVGLGEVDARELLKDSGCQGLVISCYNGPAQTCFSGDSGELLKLQAFAQSLPQVPLIKLLHSKIPWHSPNLRSAADRFLELYKDVVFRPAQLPLILNTNGAVLQPGQIPAQSYLAEQMLEPVRFDLCLRNDIAQGVDVWIELSAKTLLLSLLRPQVPSGVALLPTMGSAETDCWRTITKALVHLYESHVHIDWAAYHKPYPSHLVPLPSYPFTRNRHWVDYRDRLHLSKTISHTTSRKRKEIVSTPIGALEIEEPWKKYRIHTDGRNLHPGIFIWLALSCTQGTNIIQDFKVTGSITTGKYLSILVGTSISAEQTISFVHHSDEDTLQDGVLVVSCKVKSAPFVVPPGSGKIFQRSRAKLLDNPTSSFLNKTLISKLLTTSMELFASNRNLESLALSDDGEEAVCQIKWEEKGSRARHEHLSPVALYPSQLLSLLQPASLTMFLGSSASCRNTSYYIDHLDFAQDFLDQDPAINDLHVHVLIEPAEGHSTLRDMMSSQSHVFSKTGSLLARVVGFREAEGRDSGEPRKSLSLELPAQEAVDHIASISSPSSSILIPSPGSTIQEDAVLSPVKPKGKTLSESVIIDVLSQELGVPPHSIGCRDKLEDLGVDSIMSLILRDRLRQLSGRPLEWFRWKRGLSVEDVWNHVSQA</sequence>
<dbReference type="InterPro" id="IPR014030">
    <property type="entry name" value="Ketoacyl_synth_N"/>
</dbReference>
<feature type="domain" description="Ketosynthase family 3 (KS3)" evidence="5">
    <location>
        <begin position="1"/>
        <end position="445"/>
    </location>
</feature>
<dbReference type="SMART" id="SM00827">
    <property type="entry name" value="PKS_AT"/>
    <property type="match status" value="1"/>
</dbReference>
<dbReference type="InterPro" id="IPR020841">
    <property type="entry name" value="PKS_Beta-ketoAc_synthase_dom"/>
</dbReference>
<dbReference type="Pfam" id="PF22621">
    <property type="entry name" value="CurL-like_PKS_C"/>
    <property type="match status" value="1"/>
</dbReference>
<dbReference type="Gene3D" id="3.30.70.3290">
    <property type="match status" value="1"/>
</dbReference>
<dbReference type="InterPro" id="IPR014043">
    <property type="entry name" value="Acyl_transferase_dom"/>
</dbReference>